<dbReference type="RefSeq" id="XP_020433558.1">
    <property type="nucleotide sequence ID" value="XM_020576309.1"/>
</dbReference>
<organism evidence="1 2">
    <name type="scientific">Heterostelium pallidum (strain ATCC 26659 / Pp 5 / PN500)</name>
    <name type="common">Cellular slime mold</name>
    <name type="synonym">Polysphondylium pallidum</name>
    <dbReference type="NCBI Taxonomy" id="670386"/>
    <lineage>
        <taxon>Eukaryota</taxon>
        <taxon>Amoebozoa</taxon>
        <taxon>Evosea</taxon>
        <taxon>Eumycetozoa</taxon>
        <taxon>Dictyostelia</taxon>
        <taxon>Acytosteliales</taxon>
        <taxon>Acytosteliaceae</taxon>
        <taxon>Heterostelium</taxon>
    </lineage>
</organism>
<sequence>MSVLFNLVVCYAKKACCEVDPQPTNYLKGVFTIGKIVQGGDGDSSLFFPHFLFSNGSNPFYGVSPICSYGNLQNYSFPSKDGFLYDYSCQINEPNTMSTMFNKSIVIIPNLSCPQCNCTIEKPPNGQNLQSVSLVVNTKRLTTGNTIYQYLFTGCSVTAKYSPAPYEETASFGQFLTMSLGRMRIKPSTLLLSSQVLLSAFFILM</sequence>
<protein>
    <submittedName>
        <fullName evidence="1">Uncharacterized protein</fullName>
    </submittedName>
</protein>
<comment type="caution">
    <text evidence="1">The sequence shown here is derived from an EMBL/GenBank/DDBJ whole genome shotgun (WGS) entry which is preliminary data.</text>
</comment>
<keyword evidence="2" id="KW-1185">Reference proteome</keyword>
<proteinExistence type="predicted"/>
<dbReference type="Proteomes" id="UP000001396">
    <property type="component" value="Unassembled WGS sequence"/>
</dbReference>
<evidence type="ECO:0000313" key="2">
    <source>
        <dbReference type="Proteomes" id="UP000001396"/>
    </source>
</evidence>
<reference evidence="1 2" key="1">
    <citation type="journal article" date="2011" name="Genome Res.">
        <title>Phylogeny-wide analysis of social amoeba genomes highlights ancient origins for complex intercellular communication.</title>
        <authorList>
            <person name="Heidel A.J."/>
            <person name="Lawal H.M."/>
            <person name="Felder M."/>
            <person name="Schilde C."/>
            <person name="Helps N.R."/>
            <person name="Tunggal B."/>
            <person name="Rivero F."/>
            <person name="John U."/>
            <person name="Schleicher M."/>
            <person name="Eichinger L."/>
            <person name="Platzer M."/>
            <person name="Noegel A.A."/>
            <person name="Schaap P."/>
            <person name="Gloeckner G."/>
        </authorList>
    </citation>
    <scope>NUCLEOTIDE SEQUENCE [LARGE SCALE GENOMIC DNA]</scope>
    <source>
        <strain evidence="2">ATCC 26659 / Pp 5 / PN500</strain>
    </source>
</reference>
<dbReference type="GeneID" id="31360913"/>
<accession>D3BA53</accession>
<dbReference type="EMBL" id="ADBJ01000025">
    <property type="protein sequence ID" value="EFA81440.1"/>
    <property type="molecule type" value="Genomic_DNA"/>
</dbReference>
<evidence type="ECO:0000313" key="1">
    <source>
        <dbReference type="EMBL" id="EFA81440.1"/>
    </source>
</evidence>
<dbReference type="AlphaFoldDB" id="D3BA53"/>
<gene>
    <name evidence="1" type="ORF">PPL_05428</name>
</gene>
<name>D3BA53_HETP5</name>
<dbReference type="InParanoid" id="D3BA53"/>